<comment type="subcellular location">
    <subcellularLocation>
        <location evidence="1">Mitochondrion</location>
    </subcellularLocation>
</comment>
<dbReference type="InterPro" id="IPR008979">
    <property type="entry name" value="Galactose-bd-like_sf"/>
</dbReference>
<evidence type="ECO:0000256" key="2">
    <source>
        <dbReference type="ARBA" id="ARBA00007884"/>
    </source>
</evidence>
<evidence type="ECO:0000256" key="3">
    <source>
        <dbReference type="ARBA" id="ARBA00023128"/>
    </source>
</evidence>
<dbReference type="EMBL" id="BLAL01000036">
    <property type="protein sequence ID" value="GES78244.1"/>
    <property type="molecule type" value="Genomic_DNA"/>
</dbReference>
<evidence type="ECO:0000313" key="8">
    <source>
        <dbReference type="Proteomes" id="UP000247702"/>
    </source>
</evidence>
<comment type="similarity">
    <text evidence="2">Belongs to the CIA30 family.</text>
</comment>
<dbReference type="GO" id="GO:0051082">
    <property type="term" value="F:unfolded protein binding"/>
    <property type="evidence" value="ECO:0007669"/>
    <property type="project" value="TreeGrafter"/>
</dbReference>
<gene>
    <name evidence="7" type="ORF">RCL2_000555700</name>
    <name evidence="6" type="ORF">RclHR1_04650009</name>
</gene>
<proteinExistence type="inferred from homology"/>
<evidence type="ECO:0000256" key="1">
    <source>
        <dbReference type="ARBA" id="ARBA00004173"/>
    </source>
</evidence>
<dbReference type="SUPFAM" id="SSF49785">
    <property type="entry name" value="Galactose-binding domain-like"/>
    <property type="match status" value="1"/>
</dbReference>
<evidence type="ECO:0000313" key="7">
    <source>
        <dbReference type="EMBL" id="GES78244.1"/>
    </source>
</evidence>
<protein>
    <submittedName>
        <fullName evidence="7">Complex I intermediate-associated protein-like protein CIA30</fullName>
    </submittedName>
</protein>
<dbReference type="InterPro" id="IPR013857">
    <property type="entry name" value="NADH-UbQ_OxRdtase-assoc_prot30"/>
</dbReference>
<evidence type="ECO:0000256" key="4">
    <source>
        <dbReference type="ARBA" id="ARBA00023186"/>
    </source>
</evidence>
<accession>A0A2Z6S134</accession>
<dbReference type="Pfam" id="PF08547">
    <property type="entry name" value="CIA30"/>
    <property type="match status" value="1"/>
</dbReference>
<name>A0A2Z6S134_9GLOM</name>
<keyword evidence="8" id="KW-1185">Reference proteome</keyword>
<dbReference type="Proteomes" id="UP000615446">
    <property type="component" value="Unassembled WGS sequence"/>
</dbReference>
<evidence type="ECO:0000313" key="6">
    <source>
        <dbReference type="EMBL" id="GBC02492.1"/>
    </source>
</evidence>
<feature type="domain" description="NADH:ubiquinone oxidoreductase intermediate-associated protein 30" evidence="5">
    <location>
        <begin position="35"/>
        <end position="203"/>
    </location>
</feature>
<dbReference type="PANTHER" id="PTHR13194:SF18">
    <property type="entry name" value="COMPLEX I INTERMEDIATE-ASSOCIATED PROTEIN 30, MITOCHONDRIAL"/>
    <property type="match status" value="1"/>
</dbReference>
<dbReference type="InterPro" id="IPR039131">
    <property type="entry name" value="NDUFAF1"/>
</dbReference>
<comment type="caution">
    <text evidence="6">The sequence shown here is derived from an EMBL/GenBank/DDBJ whole genome shotgun (WGS) entry which is preliminary data.</text>
</comment>
<keyword evidence="3" id="KW-0496">Mitochondrion</keyword>
<dbReference type="GO" id="GO:0010257">
    <property type="term" value="P:NADH dehydrogenase complex assembly"/>
    <property type="evidence" value="ECO:0007669"/>
    <property type="project" value="TreeGrafter"/>
</dbReference>
<dbReference type="EMBL" id="BEXD01003832">
    <property type="protein sequence ID" value="GBC02492.1"/>
    <property type="molecule type" value="Genomic_DNA"/>
</dbReference>
<dbReference type="Proteomes" id="UP000247702">
    <property type="component" value="Unassembled WGS sequence"/>
</dbReference>
<reference evidence="6 8" key="1">
    <citation type="submission" date="2017-11" db="EMBL/GenBank/DDBJ databases">
        <title>The genome of Rhizophagus clarus HR1 reveals common genetic basis of auxotrophy among arbuscular mycorrhizal fungi.</title>
        <authorList>
            <person name="Kobayashi Y."/>
        </authorList>
    </citation>
    <scope>NUCLEOTIDE SEQUENCE [LARGE SCALE GENOMIC DNA]</scope>
    <source>
        <strain evidence="6 8">HR1</strain>
    </source>
</reference>
<organism evidence="6 8">
    <name type="scientific">Rhizophagus clarus</name>
    <dbReference type="NCBI Taxonomy" id="94130"/>
    <lineage>
        <taxon>Eukaryota</taxon>
        <taxon>Fungi</taxon>
        <taxon>Fungi incertae sedis</taxon>
        <taxon>Mucoromycota</taxon>
        <taxon>Glomeromycotina</taxon>
        <taxon>Glomeromycetes</taxon>
        <taxon>Glomerales</taxon>
        <taxon>Glomeraceae</taxon>
        <taxon>Rhizophagus</taxon>
    </lineage>
</organism>
<dbReference type="STRING" id="94130.A0A2Z6S134"/>
<dbReference type="GO" id="GO:0005739">
    <property type="term" value="C:mitochondrion"/>
    <property type="evidence" value="ECO:0007669"/>
    <property type="project" value="UniProtKB-SubCell"/>
</dbReference>
<dbReference type="AlphaFoldDB" id="A0A2Z6S134"/>
<evidence type="ECO:0000259" key="5">
    <source>
        <dbReference type="Pfam" id="PF08547"/>
    </source>
</evidence>
<dbReference type="PANTHER" id="PTHR13194">
    <property type="entry name" value="COMPLEX I INTERMEDIATE-ASSOCIATED PROTEIN 30"/>
    <property type="match status" value="1"/>
</dbReference>
<dbReference type="GO" id="GO:0006120">
    <property type="term" value="P:mitochondrial electron transport, NADH to ubiquinone"/>
    <property type="evidence" value="ECO:0007669"/>
    <property type="project" value="TreeGrafter"/>
</dbReference>
<sequence>MYGFLKRSLEAIKEGGSKILKANPTPWEKEQLLLHFNNAKELENWVIGSDKDIGGFSNASLDFMEKGFGKFHGNISIDIPKYNQELTRSGYAGIRSKVRGSSLFGVRCWDTSLFRYLAIKARGDNKKYFVNIQTDGPVLTDLFQHRLFLRNPGDWEIVLIPFRDFILTNHGIVQDPQIEMYREKVKTIGFSILSQPGSFCLDIDWIKAMNTDSTEGDWNIRPSPNDQEKI</sequence>
<reference evidence="7" key="2">
    <citation type="submission" date="2019-10" db="EMBL/GenBank/DDBJ databases">
        <title>Conservation and host-specific expression of non-tandemly repeated heterogenous ribosome RNA gene in arbuscular mycorrhizal fungi.</title>
        <authorList>
            <person name="Maeda T."/>
            <person name="Kobayashi Y."/>
            <person name="Nakagawa T."/>
            <person name="Ezawa T."/>
            <person name="Yamaguchi K."/>
            <person name="Bino T."/>
            <person name="Nishimoto Y."/>
            <person name="Shigenobu S."/>
            <person name="Kawaguchi M."/>
        </authorList>
    </citation>
    <scope>NUCLEOTIDE SEQUENCE</scope>
    <source>
        <strain evidence="7">HR1</strain>
    </source>
</reference>
<dbReference type="OrthoDB" id="42561at2759"/>
<keyword evidence="4" id="KW-0143">Chaperone</keyword>